<feature type="transmembrane region" description="Helical" evidence="1">
    <location>
        <begin position="7"/>
        <end position="27"/>
    </location>
</feature>
<evidence type="ECO:0000256" key="1">
    <source>
        <dbReference type="SAM" id="Phobius"/>
    </source>
</evidence>
<dbReference type="Proteomes" id="UP000243499">
    <property type="component" value="Chromosome 9"/>
</dbReference>
<dbReference type="AlphaFoldDB" id="A0A2T8I254"/>
<gene>
    <name evidence="2" type="ORF">PAHAL_9G217900</name>
</gene>
<protein>
    <submittedName>
        <fullName evidence="2">Uncharacterized protein</fullName>
    </submittedName>
</protein>
<accession>A0A2T8I254</accession>
<evidence type="ECO:0000313" key="2">
    <source>
        <dbReference type="EMBL" id="PVH31709.1"/>
    </source>
</evidence>
<reference evidence="2" key="1">
    <citation type="submission" date="2018-04" db="EMBL/GenBank/DDBJ databases">
        <title>WGS assembly of Panicum hallii.</title>
        <authorList>
            <person name="Lovell J."/>
            <person name="Jenkins J."/>
            <person name="Lowry D."/>
            <person name="Mamidi S."/>
            <person name="Sreedasyam A."/>
            <person name="Weng X."/>
            <person name="Barry K."/>
            <person name="Bonette J."/>
            <person name="Campitelli B."/>
            <person name="Daum C."/>
            <person name="Gordon S."/>
            <person name="Gould B."/>
            <person name="Lipzen A."/>
            <person name="Macqueen A."/>
            <person name="Palacio-Mejia J."/>
            <person name="Plott C."/>
            <person name="Shakirov E."/>
            <person name="Shu S."/>
            <person name="Yoshinaga Y."/>
            <person name="Zane M."/>
            <person name="Rokhsar D."/>
            <person name="Grimwood J."/>
            <person name="Schmutz J."/>
            <person name="Juenger T."/>
        </authorList>
    </citation>
    <scope>NUCLEOTIDE SEQUENCE [LARGE SCALE GENOMIC DNA]</scope>
    <source>
        <strain evidence="2">FIL2</strain>
    </source>
</reference>
<feature type="transmembrane region" description="Helical" evidence="1">
    <location>
        <begin position="47"/>
        <end position="67"/>
    </location>
</feature>
<dbReference type="Gramene" id="PVH31709">
    <property type="protein sequence ID" value="PVH31709"/>
    <property type="gene ID" value="PAHAL_9G217900"/>
</dbReference>
<organism evidence="2">
    <name type="scientific">Panicum hallii</name>
    <dbReference type="NCBI Taxonomy" id="206008"/>
    <lineage>
        <taxon>Eukaryota</taxon>
        <taxon>Viridiplantae</taxon>
        <taxon>Streptophyta</taxon>
        <taxon>Embryophyta</taxon>
        <taxon>Tracheophyta</taxon>
        <taxon>Spermatophyta</taxon>
        <taxon>Magnoliopsida</taxon>
        <taxon>Liliopsida</taxon>
        <taxon>Poales</taxon>
        <taxon>Poaceae</taxon>
        <taxon>PACMAD clade</taxon>
        <taxon>Panicoideae</taxon>
        <taxon>Panicodae</taxon>
        <taxon>Paniceae</taxon>
        <taxon>Panicinae</taxon>
        <taxon>Panicum</taxon>
        <taxon>Panicum sect. Panicum</taxon>
    </lineage>
</organism>
<proteinExistence type="predicted"/>
<keyword evidence="1" id="KW-0472">Membrane</keyword>
<keyword evidence="1" id="KW-1133">Transmembrane helix</keyword>
<sequence length="116" mass="13046">MLWNGLSSFYIIPYIILVLKSNMLHLYHFLSLFGDVGTIMCLGPSCLVLPLLKHTFLFIVCTFISVIRDMTGHATRAQCSSLYQGRKVLRNSGLPGCRPRSFCASHLFAVCNFEIV</sequence>
<name>A0A2T8I254_9POAL</name>
<keyword evidence="1" id="KW-0812">Transmembrane</keyword>
<dbReference type="EMBL" id="CM008054">
    <property type="protein sequence ID" value="PVH31709.1"/>
    <property type="molecule type" value="Genomic_DNA"/>
</dbReference>